<keyword evidence="6 9" id="KW-1133">Transmembrane helix</keyword>
<feature type="region of interest" description="Disordered" evidence="8">
    <location>
        <begin position="169"/>
        <end position="199"/>
    </location>
</feature>
<dbReference type="AlphaFoldDB" id="A0A6S6ZME3"/>
<evidence type="ECO:0000313" key="11">
    <source>
        <dbReference type="Proteomes" id="UP000494269"/>
    </source>
</evidence>
<organism evidence="10 11">
    <name type="scientific">Achromobacter kerstersii</name>
    <dbReference type="NCBI Taxonomy" id="1353890"/>
    <lineage>
        <taxon>Bacteria</taxon>
        <taxon>Pseudomonadati</taxon>
        <taxon>Pseudomonadota</taxon>
        <taxon>Betaproteobacteria</taxon>
        <taxon>Burkholderiales</taxon>
        <taxon>Alcaligenaceae</taxon>
        <taxon>Achromobacter</taxon>
    </lineage>
</organism>
<accession>A0A6S6ZME3</accession>
<dbReference type="EMBL" id="CADIJQ010000001">
    <property type="protein sequence ID" value="CAB3682626.1"/>
    <property type="molecule type" value="Genomic_DNA"/>
</dbReference>
<sequence>MDSNTLKLGLMLIILVWSLISWITYMMRRSDNKGALRELKHEGQALRTLSAQEAAMVQPFLVSPANPKKTASLVNDSVFPLKGAFVRHGLETGQGGSTMHDTLGGVDVVLPYDARDFLREDNVAEVVMTEKFAIVVALNGEFDLAGGREREQRRQKQDQQWASGKIGALQDVAPLDTPEPQAELHTDRPTGTPAGKASEHDLAEAVRVDILNQRDETPAEIAERQRPGIAFWIAMVWLLAFIGLAITAADGGVAFAGAAAALAVLALWLTWRRRKPDAPQKVNRARGELNVIVLTNPENSQAVSTQLFLGDKLPIKLPDHWRSTMTLPDDGRIDVDMRVQDYSVVRMDSNYSLDEEQRLFPRVFWGRHATLTLVGLLAGGALLLTADNLNGDAALTSAWVRGAQPQQFDSAAALAKDLPAVGTVVSLRGSARCELQSDEAVNRVAFDCSQLRWEGSPPTLAPLAVDEPLLRLYTGAFLKTKPNPMMDMLIRSQALGQSRNDPMALYSARSVTAANVIGLTKTVQGIEAACESVTGDAISACDALKHEFVENIMLAREEPESWLELLKLAEAGTFTAKGRNDEGVMLSPSIKAVQSRARASAEPAVRAALDRASGLAKASQRGGAVLRVLPGPHAVLPELKHSGMNDPLAAWEQQKRMFSPEGAMPFSVNGLVVHVGSDASGAPEITIDATRSLDNPWPSAARMAWLLLAALLVLVHAPLAVMRKRAASMREKALLEYAQRRSAAKTAFF</sequence>
<evidence type="ECO:0000256" key="7">
    <source>
        <dbReference type="ARBA" id="ARBA00023136"/>
    </source>
</evidence>
<keyword evidence="4" id="KW-0997">Cell inner membrane</keyword>
<keyword evidence="5 9" id="KW-0812">Transmembrane</keyword>
<evidence type="ECO:0000256" key="3">
    <source>
        <dbReference type="ARBA" id="ARBA00022475"/>
    </source>
</evidence>
<feature type="transmembrane region" description="Helical" evidence="9">
    <location>
        <begin position="229"/>
        <end position="247"/>
    </location>
</feature>
<keyword evidence="11" id="KW-1185">Reference proteome</keyword>
<keyword evidence="3" id="KW-1003">Cell membrane</keyword>
<evidence type="ECO:0000256" key="9">
    <source>
        <dbReference type="SAM" id="Phobius"/>
    </source>
</evidence>
<dbReference type="Pfam" id="PF07095">
    <property type="entry name" value="IgaA"/>
    <property type="match status" value="1"/>
</dbReference>
<comment type="subcellular location">
    <subcellularLocation>
        <location evidence="1">Cell inner membrane</location>
        <topology evidence="1">Multi-pass membrane protein</topology>
    </subcellularLocation>
</comment>
<evidence type="ECO:0000256" key="4">
    <source>
        <dbReference type="ARBA" id="ARBA00022519"/>
    </source>
</evidence>
<gene>
    <name evidence="10" type="primary">igaA</name>
    <name evidence="10" type="ORF">LMG3441_01681</name>
</gene>
<reference evidence="10 11" key="1">
    <citation type="submission" date="2020-04" db="EMBL/GenBank/DDBJ databases">
        <authorList>
            <person name="De Canck E."/>
        </authorList>
    </citation>
    <scope>NUCLEOTIDE SEQUENCE [LARGE SCALE GENOMIC DNA]</scope>
    <source>
        <strain evidence="10 11">LMG 3441</strain>
    </source>
</reference>
<evidence type="ECO:0000256" key="6">
    <source>
        <dbReference type="ARBA" id="ARBA00022989"/>
    </source>
</evidence>
<dbReference type="Proteomes" id="UP000494269">
    <property type="component" value="Unassembled WGS sequence"/>
</dbReference>
<evidence type="ECO:0000256" key="1">
    <source>
        <dbReference type="ARBA" id="ARBA00004429"/>
    </source>
</evidence>
<evidence type="ECO:0000256" key="2">
    <source>
        <dbReference type="ARBA" id="ARBA00009494"/>
    </source>
</evidence>
<dbReference type="GO" id="GO:0005886">
    <property type="term" value="C:plasma membrane"/>
    <property type="evidence" value="ECO:0007669"/>
    <property type="project" value="UniProtKB-SubCell"/>
</dbReference>
<protein>
    <submittedName>
        <fullName evidence="10">Intracellular growth attenuator protein igaA</fullName>
    </submittedName>
</protein>
<feature type="transmembrane region" description="Helical" evidence="9">
    <location>
        <begin position="253"/>
        <end position="271"/>
    </location>
</feature>
<feature type="transmembrane region" description="Helical" evidence="9">
    <location>
        <begin position="368"/>
        <end position="386"/>
    </location>
</feature>
<name>A0A6S6ZME3_9BURK</name>
<dbReference type="RefSeq" id="WP_175169375.1">
    <property type="nucleotide sequence ID" value="NZ_CADIJQ010000001.1"/>
</dbReference>
<evidence type="ECO:0000313" key="10">
    <source>
        <dbReference type="EMBL" id="CAB3682626.1"/>
    </source>
</evidence>
<keyword evidence="7 9" id="KW-0472">Membrane</keyword>
<comment type="similarity">
    <text evidence="2">Belongs to the IgaA family.</text>
</comment>
<dbReference type="InterPro" id="IPR010771">
    <property type="entry name" value="IgaA"/>
</dbReference>
<evidence type="ECO:0000256" key="5">
    <source>
        <dbReference type="ARBA" id="ARBA00022692"/>
    </source>
</evidence>
<evidence type="ECO:0000256" key="8">
    <source>
        <dbReference type="SAM" id="MobiDB-lite"/>
    </source>
</evidence>
<proteinExistence type="inferred from homology"/>
<feature type="transmembrane region" description="Helical" evidence="9">
    <location>
        <begin position="6"/>
        <end position="27"/>
    </location>
</feature>
<feature type="transmembrane region" description="Helical" evidence="9">
    <location>
        <begin position="703"/>
        <end position="722"/>
    </location>
</feature>